<dbReference type="InterPro" id="IPR036779">
    <property type="entry name" value="LysM_dom_sf"/>
</dbReference>
<dbReference type="Proteomes" id="UP000184204">
    <property type="component" value="Unassembled WGS sequence"/>
</dbReference>
<dbReference type="Pfam" id="PF01476">
    <property type="entry name" value="LysM"/>
    <property type="match status" value="1"/>
</dbReference>
<dbReference type="RefSeq" id="WP_066047477.1">
    <property type="nucleotide sequence ID" value="NZ_CP014223.1"/>
</dbReference>
<feature type="transmembrane region" description="Helical" evidence="2">
    <location>
        <begin position="262"/>
        <end position="283"/>
    </location>
</feature>
<reference evidence="6" key="2">
    <citation type="submission" date="2016-01" db="EMBL/GenBank/DDBJ databases">
        <authorList>
            <person name="Poehlein A."/>
            <person name="Schlien K."/>
            <person name="Gottschalk G."/>
            <person name="Buckel W."/>
            <person name="Daniel R."/>
        </authorList>
    </citation>
    <scope>NUCLEOTIDE SEQUENCE [LARGE SCALE GENOMIC DNA]</scope>
    <source>
        <strain evidence="6">X2</strain>
    </source>
</reference>
<dbReference type="KEGG" id="cpro:CPRO_04800"/>
<gene>
    <name evidence="4" type="ORF">CPRO_04800</name>
    <name evidence="5" type="ORF">SAMN02745151_01863</name>
</gene>
<accession>A0A0X8VBY0</accession>
<feature type="domain" description="LysM" evidence="3">
    <location>
        <begin position="343"/>
        <end position="390"/>
    </location>
</feature>
<sequence>MRQYYDGDMNLYDYGVDEGASILPEKTKQMGALESQIRIYIEDYVHTYLYQYGKSGGGKEKTAALVGRHLEINGEESVIISGAIQSKDIPQKSGAEGFSEETWEYIGSQMETYFKGMSLVGWAHLQPGFGSFLMAKDELFHEEFFKENWQVLFVIDSLDKMDTFYIYNEEGRGLRQSRGYFVYYDKNREMQEYMLDNSTVYPKEDLSAMAMEESFPEEEMENGFERKKRRPRPEERMDAAKEIRRVLQKRAKEAEEVQKGKYTMLAGISGALCVVCLCMGFALMSNMTRLRSLEGEILMVQSSYQKLEESIEGVKVQAAFAAEPKVEEEPKAEPKKEKEAVETWYTVEAGDSLGYISRKYYGDNSGVNKIIQANELENADMIFAGQSLLIP</sequence>
<evidence type="ECO:0000313" key="5">
    <source>
        <dbReference type="EMBL" id="SHE80402.1"/>
    </source>
</evidence>
<organism evidence="5 7">
    <name type="scientific">Anaerotignum propionicum DSM 1682</name>
    <dbReference type="NCBI Taxonomy" id="991789"/>
    <lineage>
        <taxon>Bacteria</taxon>
        <taxon>Bacillati</taxon>
        <taxon>Bacillota</taxon>
        <taxon>Clostridia</taxon>
        <taxon>Lachnospirales</taxon>
        <taxon>Anaerotignaceae</taxon>
        <taxon>Anaerotignum</taxon>
    </lineage>
</organism>
<name>A0A0X8VBY0_ANAPI</name>
<dbReference type="PROSITE" id="PS51782">
    <property type="entry name" value="LYSM"/>
    <property type="match status" value="1"/>
</dbReference>
<keyword evidence="2" id="KW-0472">Membrane</keyword>
<dbReference type="CDD" id="cd00118">
    <property type="entry name" value="LysM"/>
    <property type="match status" value="1"/>
</dbReference>
<evidence type="ECO:0000313" key="6">
    <source>
        <dbReference type="Proteomes" id="UP000068026"/>
    </source>
</evidence>
<reference evidence="4 6" key="1">
    <citation type="journal article" date="2016" name="Genome Announc.">
        <title>Complete Genome Sequence of the Amino Acid-Fermenting Clostridium propionicum X2 (DSM 1682).</title>
        <authorList>
            <person name="Poehlein A."/>
            <person name="Schlien K."/>
            <person name="Chowdhury N.P."/>
            <person name="Gottschalk G."/>
            <person name="Buckel W."/>
            <person name="Daniel R."/>
        </authorList>
    </citation>
    <scope>NUCLEOTIDE SEQUENCE [LARGE SCALE GENOMIC DNA]</scope>
    <source>
        <strain evidence="4 6">X2</strain>
    </source>
</reference>
<dbReference type="OrthoDB" id="3292458at2"/>
<dbReference type="EMBL" id="CP014223">
    <property type="protein sequence ID" value="AMJ40089.1"/>
    <property type="molecule type" value="Genomic_DNA"/>
</dbReference>
<dbReference type="EMBL" id="FQUA01000007">
    <property type="protein sequence ID" value="SHE80402.1"/>
    <property type="molecule type" value="Genomic_DNA"/>
</dbReference>
<evidence type="ECO:0000256" key="2">
    <source>
        <dbReference type="SAM" id="Phobius"/>
    </source>
</evidence>
<reference evidence="5" key="3">
    <citation type="submission" date="2016-11" db="EMBL/GenBank/DDBJ databases">
        <authorList>
            <person name="Varghese N."/>
            <person name="Submissions S."/>
        </authorList>
    </citation>
    <scope>NUCLEOTIDE SEQUENCE</scope>
    <source>
        <strain evidence="5">DSM 1682</strain>
    </source>
</reference>
<dbReference type="SUPFAM" id="SSF54106">
    <property type="entry name" value="LysM domain"/>
    <property type="match status" value="1"/>
</dbReference>
<dbReference type="SMART" id="SM00257">
    <property type="entry name" value="LysM"/>
    <property type="match status" value="1"/>
</dbReference>
<evidence type="ECO:0000313" key="4">
    <source>
        <dbReference type="EMBL" id="AMJ40089.1"/>
    </source>
</evidence>
<dbReference type="InterPro" id="IPR018392">
    <property type="entry name" value="LysM"/>
</dbReference>
<proteinExistence type="predicted"/>
<evidence type="ECO:0000259" key="3">
    <source>
        <dbReference type="PROSITE" id="PS51782"/>
    </source>
</evidence>
<keyword evidence="6" id="KW-1185">Reference proteome</keyword>
<evidence type="ECO:0000313" key="7">
    <source>
        <dbReference type="Proteomes" id="UP000184204"/>
    </source>
</evidence>
<dbReference type="AlphaFoldDB" id="A0A0X8VBY0"/>
<dbReference type="Proteomes" id="UP000068026">
    <property type="component" value="Chromosome"/>
</dbReference>
<evidence type="ECO:0000256" key="1">
    <source>
        <dbReference type="SAM" id="MobiDB-lite"/>
    </source>
</evidence>
<dbReference type="Gene3D" id="3.10.350.10">
    <property type="entry name" value="LysM domain"/>
    <property type="match status" value="1"/>
</dbReference>
<dbReference type="Gene3D" id="3.40.140.10">
    <property type="entry name" value="Cytidine Deaminase, domain 2"/>
    <property type="match status" value="1"/>
</dbReference>
<keyword evidence="2" id="KW-1133">Transmembrane helix</keyword>
<keyword evidence="2" id="KW-0812">Transmembrane</keyword>
<feature type="region of interest" description="Disordered" evidence="1">
    <location>
        <begin position="219"/>
        <end position="238"/>
    </location>
</feature>
<protein>
    <submittedName>
        <fullName evidence="4">LysM domain/BON superfamily protein</fullName>
    </submittedName>
    <submittedName>
        <fullName evidence="5">Nucleoid-associated protein YgaU, contains BON and LysM domains</fullName>
    </submittedName>
</protein>
<reference evidence="7" key="4">
    <citation type="submission" date="2016-11" db="EMBL/GenBank/DDBJ databases">
        <authorList>
            <person name="Jaros S."/>
            <person name="Januszkiewicz K."/>
            <person name="Wedrychowicz H."/>
        </authorList>
    </citation>
    <scope>NUCLEOTIDE SEQUENCE [LARGE SCALE GENOMIC DNA]</scope>
    <source>
        <strain evidence="7">DSM 1682</strain>
    </source>
</reference>